<organism evidence="1 2">
    <name type="scientific">Xenorhabdus szentirmaii DSM 16338</name>
    <dbReference type="NCBI Taxonomy" id="1427518"/>
    <lineage>
        <taxon>Bacteria</taxon>
        <taxon>Pseudomonadati</taxon>
        <taxon>Pseudomonadota</taxon>
        <taxon>Gammaproteobacteria</taxon>
        <taxon>Enterobacterales</taxon>
        <taxon>Morganellaceae</taxon>
        <taxon>Xenorhabdus</taxon>
    </lineage>
</organism>
<sequence length="52" mass="6082">MNQEDGIVQKNLKIYIAKSDNKINSTGYAVSKYSECFGQILREYFRLFSEKI</sequence>
<dbReference type="AlphaFoldDB" id="W1ITR3"/>
<gene>
    <name evidence="1" type="ORF">XSR1_160049</name>
</gene>
<accession>W1ITR3</accession>
<dbReference type="Proteomes" id="UP000019202">
    <property type="component" value="Unassembled WGS sequence"/>
</dbReference>
<dbReference type="EMBL" id="CBXF010000068">
    <property type="protein sequence ID" value="CDL81834.1"/>
    <property type="molecule type" value="Genomic_DNA"/>
</dbReference>
<reference evidence="1" key="1">
    <citation type="submission" date="2013-11" db="EMBL/GenBank/DDBJ databases">
        <title>Draft genome sequence and annotation of the entomopathogenic bacteria, Xenorhabdus cabanillasi strain JM26 and Xenorhabdus szentirmai strain DSM 16338.</title>
        <authorList>
            <person name="Gualtieri M."/>
            <person name="Ogier J.C."/>
            <person name="Pages S."/>
            <person name="Givaudan A."/>
            <person name="Gaudriault S."/>
        </authorList>
    </citation>
    <scope>NUCLEOTIDE SEQUENCE [LARGE SCALE GENOMIC DNA]</scope>
    <source>
        <strain evidence="1">DSM 16338</strain>
    </source>
</reference>
<keyword evidence="2" id="KW-1185">Reference proteome</keyword>
<evidence type="ECO:0000313" key="1">
    <source>
        <dbReference type="EMBL" id="CDL81834.1"/>
    </source>
</evidence>
<proteinExistence type="predicted"/>
<protein>
    <submittedName>
        <fullName evidence="1">Uncharacterized protein</fullName>
    </submittedName>
</protein>
<evidence type="ECO:0000313" key="2">
    <source>
        <dbReference type="Proteomes" id="UP000019202"/>
    </source>
</evidence>
<name>W1ITR3_9GAMM</name>
<comment type="caution">
    <text evidence="1">The sequence shown here is derived from an EMBL/GenBank/DDBJ whole genome shotgun (WGS) entry which is preliminary data.</text>
</comment>